<evidence type="ECO:0000259" key="1">
    <source>
        <dbReference type="Pfam" id="PF04054"/>
    </source>
</evidence>
<evidence type="ECO:0000313" key="2">
    <source>
        <dbReference type="EMBL" id="VDN98274.1"/>
    </source>
</evidence>
<dbReference type="InterPro" id="IPR007196">
    <property type="entry name" value="CCR4-Not_Not1_C"/>
</dbReference>
<dbReference type="PANTHER" id="PTHR13162:SF8">
    <property type="entry name" value="CCR4-NOT TRANSCRIPTION COMPLEX SUBUNIT 1"/>
    <property type="match status" value="1"/>
</dbReference>
<accession>A0A0R3T5S8</accession>
<dbReference type="GO" id="GO:0000288">
    <property type="term" value="P:nuclear-transcribed mRNA catabolic process, deadenylation-dependent decay"/>
    <property type="evidence" value="ECO:0007669"/>
    <property type="project" value="TreeGrafter"/>
</dbReference>
<dbReference type="EMBL" id="UZAE01001173">
    <property type="protein sequence ID" value="VDN98274.1"/>
    <property type="molecule type" value="Genomic_DNA"/>
</dbReference>
<evidence type="ECO:0000313" key="3">
    <source>
        <dbReference type="Proteomes" id="UP000278807"/>
    </source>
</evidence>
<dbReference type="PANTHER" id="PTHR13162">
    <property type="entry name" value="CCR4-NOT TRANSCRIPTION COMPLEX"/>
    <property type="match status" value="1"/>
</dbReference>
<reference evidence="4" key="1">
    <citation type="submission" date="2017-02" db="UniProtKB">
        <authorList>
            <consortium name="WormBaseParasite"/>
        </authorList>
    </citation>
    <scope>IDENTIFICATION</scope>
</reference>
<sequence>MKYIYQIHLALVLDTINEINVVSKSHELSDLLTPVSVKWFLAYLINKRVVEDGTLLKAFPVIVDCIDHRFPCSLELAISEILKAVKAILRRLPASGIDREKRVGLLCLGRSLRLLTTLRSPSKFFNFDFNVKELLQQSKQYSQNVQAYAITFVLEYLNHKGGRAVHTTSHTIEELLEILNAKEKKFGEDALTRASSSEYRYIAFEERGCVSELLENSLLQQVIPFNKPIYEGHKKYLIGGSHPIRNSVQVLSYLDLQITKSFLILSSKYINPNIVLKSRSIIEDRGQIWCIFYAVGKYITSNEKIVSNSVVQWFRKCVNKWFPKRSFVSHREIQQIEKDFTALVESQTIRIMTHIYNTMPNFIYSELSKLKRDNDQSPRRLLANSLTMQLFPACLAYFKVSAVRKATDILLLEPHFMNKTPSSKKGYSQSDWELALDICRLISRVIKLAFSNRPDSDAMSELRNVFESILDKKPCTFKQINKLICHNIFVLFLAKFNSRATKEIGNIYLQVVKMLRMLQYPRWTKNTITNEWIRLVKSEPHERSRRELSNSLIWNWKAISELLEEGLIDRHRLDNLLSLNIKAGNICAVTLLIDLLDRFILPSISPEKVEVPTDGNQCANVSTYLPGNFFRLTHKPHFAILNEFDLQKSTKALMNLQKLNNRNCREFDFQFNSTCARIRAFLNRDLLEETMGEVLSKKYWRGEEEKVEPVEIKLFTKRAIFQWFSGYAERKQNDPSKFDELLVEWMDSCNWSKTISDLPKMVAFLRICVSLAFDNTLNFNAISQSEEFIDLIITCSKKFSNLIPVRRRLLGHVIGRLGKTIIQHYEDISCEFNPRPYTNFLLQLFRRLLMHFPAVDERDQSEKHGDIHRFILIAFGHLLHQLGPCRMPKFAADFMKILQHGFLMKCYCTKTSDHTTPVEQFEATRKLFRKIYAQLLKSLTFHVLLGNKHNLEEKLIYLWIKILHKYSDFICEFYHYFSKVISVSQSVLRNILAFARPSTDEIPEYTLNAKNRFPPIAKQSIDSDIRSETPANLNQPGDYLSRYFNVSMFGQSSNDKEREAAAIQINTILYFEAVFRQSRLFSEANHNGKYVHEFLADLVTYLGLHALQKAQLKDYLTGGTMTKVQLPEIVFLESFMLQLSEDGQSILVSYLVGQLRYECLWTRFFSQCLLTLLRKSGDLTLKSIIISVLIEYLRYGTFQSYGLLFVSYNIREKLDFSELLKLYGDEERALFDNARELYNAKCRKK</sequence>
<dbReference type="Gene3D" id="1.25.40.790">
    <property type="match status" value="1"/>
</dbReference>
<dbReference type="GO" id="GO:0017148">
    <property type="term" value="P:negative regulation of translation"/>
    <property type="evidence" value="ECO:0007669"/>
    <property type="project" value="InterPro"/>
</dbReference>
<dbReference type="WBParaSite" id="HNAJ_0000241601-mRNA-1">
    <property type="protein sequence ID" value="HNAJ_0000241601-mRNA-1"/>
    <property type="gene ID" value="HNAJ_0000241601"/>
</dbReference>
<keyword evidence="3" id="KW-1185">Reference proteome</keyword>
<dbReference type="STRING" id="102285.A0A0R3T5S8"/>
<dbReference type="GO" id="GO:0060090">
    <property type="term" value="F:molecular adaptor activity"/>
    <property type="evidence" value="ECO:0007669"/>
    <property type="project" value="TreeGrafter"/>
</dbReference>
<dbReference type="Proteomes" id="UP000278807">
    <property type="component" value="Unassembled WGS sequence"/>
</dbReference>
<dbReference type="GO" id="GO:0030015">
    <property type="term" value="C:CCR4-NOT core complex"/>
    <property type="evidence" value="ECO:0007669"/>
    <property type="project" value="InterPro"/>
</dbReference>
<reference evidence="2 3" key="2">
    <citation type="submission" date="2018-11" db="EMBL/GenBank/DDBJ databases">
        <authorList>
            <consortium name="Pathogen Informatics"/>
        </authorList>
    </citation>
    <scope>NUCLEOTIDE SEQUENCE [LARGE SCALE GENOMIC DNA]</scope>
</reference>
<organism evidence="4">
    <name type="scientific">Rodentolepis nana</name>
    <name type="common">Dwarf tapeworm</name>
    <name type="synonym">Hymenolepis nana</name>
    <dbReference type="NCBI Taxonomy" id="102285"/>
    <lineage>
        <taxon>Eukaryota</taxon>
        <taxon>Metazoa</taxon>
        <taxon>Spiralia</taxon>
        <taxon>Lophotrochozoa</taxon>
        <taxon>Platyhelminthes</taxon>
        <taxon>Cestoda</taxon>
        <taxon>Eucestoda</taxon>
        <taxon>Cyclophyllidea</taxon>
        <taxon>Hymenolepididae</taxon>
        <taxon>Rodentolepis</taxon>
    </lineage>
</organism>
<protein>
    <submittedName>
        <fullName evidence="4">Not1 domain-containing protein</fullName>
    </submittedName>
</protein>
<dbReference type="Gene3D" id="1.25.40.180">
    <property type="match status" value="1"/>
</dbReference>
<evidence type="ECO:0000313" key="4">
    <source>
        <dbReference type="WBParaSite" id="HNAJ_0000241601-mRNA-1"/>
    </source>
</evidence>
<dbReference type="AlphaFoldDB" id="A0A0R3T5S8"/>
<proteinExistence type="predicted"/>
<dbReference type="InterPro" id="IPR040398">
    <property type="entry name" value="Not1"/>
</dbReference>
<dbReference type="GO" id="GO:0000932">
    <property type="term" value="C:P-body"/>
    <property type="evidence" value="ECO:0007669"/>
    <property type="project" value="TreeGrafter"/>
</dbReference>
<dbReference type="Gene3D" id="1.25.40.800">
    <property type="match status" value="1"/>
</dbReference>
<feature type="domain" description="CCR4-Not complex component Not1 C-terminal" evidence="1">
    <location>
        <begin position="862"/>
        <end position="1207"/>
    </location>
</feature>
<name>A0A0R3T5S8_RODNA</name>
<gene>
    <name evidence="2" type="ORF">HNAJ_LOCUS2415</name>
</gene>
<dbReference type="Pfam" id="PF04054">
    <property type="entry name" value="Not1"/>
    <property type="match status" value="1"/>
</dbReference>
<dbReference type="OrthoDB" id="1933107at2759"/>